<gene>
    <name evidence="1" type="ORF">I8J30_25815</name>
</gene>
<evidence type="ECO:0000313" key="2">
    <source>
        <dbReference type="Proteomes" id="UP000673394"/>
    </source>
</evidence>
<name>A0ABS5CJT1_9BACL</name>
<proteinExistence type="predicted"/>
<dbReference type="RefSeq" id="WP_210663060.1">
    <property type="nucleotide sequence ID" value="NZ_JAGKSP010000015.1"/>
</dbReference>
<keyword evidence="2" id="KW-1185">Reference proteome</keyword>
<protein>
    <submittedName>
        <fullName evidence="1">Uncharacterized protein</fullName>
    </submittedName>
</protein>
<dbReference type="Proteomes" id="UP000673394">
    <property type="component" value="Unassembled WGS sequence"/>
</dbReference>
<comment type="caution">
    <text evidence="1">The sequence shown here is derived from an EMBL/GenBank/DDBJ whole genome shotgun (WGS) entry which is preliminary data.</text>
</comment>
<sequence>MLVRCPIGQGAEGFPALMDVFRASQAVQTLCMSIEIGALEARHARVLADDYWPEYLARSARELAELLRFVQRHAKPAADWRTPHERGEAVENVAAYEQSQLMSSIAYVKQLMHSLNALKPEEEAMS</sequence>
<accession>A0ABS5CJT1</accession>
<organism evidence="1 2">
    <name type="scientific">Paenibacillus lignilyticus</name>
    <dbReference type="NCBI Taxonomy" id="1172615"/>
    <lineage>
        <taxon>Bacteria</taxon>
        <taxon>Bacillati</taxon>
        <taxon>Bacillota</taxon>
        <taxon>Bacilli</taxon>
        <taxon>Bacillales</taxon>
        <taxon>Paenibacillaceae</taxon>
        <taxon>Paenibacillus</taxon>
    </lineage>
</organism>
<evidence type="ECO:0000313" key="1">
    <source>
        <dbReference type="EMBL" id="MBP3966124.1"/>
    </source>
</evidence>
<reference evidence="1 2" key="1">
    <citation type="submission" date="2021-04" db="EMBL/GenBank/DDBJ databases">
        <title>Paenibacillus sp. DLE-14 whole genome sequence.</title>
        <authorList>
            <person name="Ham Y.J."/>
        </authorList>
    </citation>
    <scope>NUCLEOTIDE SEQUENCE [LARGE SCALE GENOMIC DNA]</scope>
    <source>
        <strain evidence="1 2">DLE-14</strain>
    </source>
</reference>
<dbReference type="EMBL" id="JAGKSP010000015">
    <property type="protein sequence ID" value="MBP3966124.1"/>
    <property type="molecule type" value="Genomic_DNA"/>
</dbReference>